<dbReference type="SMART" id="SM00829">
    <property type="entry name" value="PKS_ER"/>
    <property type="match status" value="1"/>
</dbReference>
<feature type="region of interest" description="C-terminal hotdog fold" evidence="9">
    <location>
        <begin position="1092"/>
        <end position="1237"/>
    </location>
</feature>
<dbReference type="Gene3D" id="3.90.180.10">
    <property type="entry name" value="Medium-chain alcohol dehydrogenases, catalytic domain"/>
    <property type="match status" value="1"/>
</dbReference>
<evidence type="ECO:0000313" key="14">
    <source>
        <dbReference type="Proteomes" id="UP000054481"/>
    </source>
</evidence>
<evidence type="ECO:0000259" key="10">
    <source>
        <dbReference type="PROSITE" id="PS50075"/>
    </source>
</evidence>
<dbReference type="SMART" id="SM00827">
    <property type="entry name" value="PKS_AT"/>
    <property type="match status" value="1"/>
</dbReference>
<dbReference type="InterPro" id="IPR042104">
    <property type="entry name" value="PKS_dehydratase_sf"/>
</dbReference>
<dbReference type="Pfam" id="PF08659">
    <property type="entry name" value="KR"/>
    <property type="match status" value="1"/>
</dbReference>
<dbReference type="SMART" id="SM00822">
    <property type="entry name" value="PKS_KR"/>
    <property type="match status" value="1"/>
</dbReference>
<evidence type="ECO:0000256" key="8">
    <source>
        <dbReference type="ARBA" id="ARBA00023315"/>
    </source>
</evidence>
<dbReference type="Gene3D" id="3.10.129.110">
    <property type="entry name" value="Polyketide synthase dehydratase"/>
    <property type="match status" value="1"/>
</dbReference>
<evidence type="ECO:0000256" key="9">
    <source>
        <dbReference type="PROSITE-ProRule" id="PRU01363"/>
    </source>
</evidence>
<dbReference type="PROSITE" id="PS00012">
    <property type="entry name" value="PHOSPHOPANTETHEINE"/>
    <property type="match status" value="1"/>
</dbReference>
<evidence type="ECO:0000256" key="6">
    <source>
        <dbReference type="ARBA" id="ARBA00023002"/>
    </source>
</evidence>
<sequence>MTMDSFAIVGLAFKLPGDVVDDASFWDVLEKRRSLMTTWPPDRAAVESFYEGPSEKLNSLDSRGAHFLGEDPAVFDAPFFAVTRHEAASMDPQQRWLLETAYHAFECAGMPTEALRGSRTGVWGASMAGDYSRILTKDPDVVPRAAAVGIEASILANRISWHFDLRGPSVHVDTACSGSLVALDQACKAMRDRDASAALVFGCSMLLSPEVSLYLSNMGFLSRDGLCHSFDHRANGYSRGEGVVAIVVKPIQDALRDGDVIRAVIRATGSNQDGRTPTLTQPSTDAQERLIRHVYQKAGLSLQDTRYVEAHGTGTPTGDPIEMRGIGRVFGPHRSRLEPLYVGSVKTNIGHLEGASGLAGLVKAVLALEKGAVPPTALFETMNDDIDADFYHINIPTETIPWPATGLRRASVNSFGFGGSNAHVVVDDAMSFMESRGMTGHHNCSAWASAPTSPNVNCAPQRSAPRLLVWTAPDAAAIDRVIVGYQSYYHDRIAGSPCKLDQLAYTLAVRRTLMSWRSFSVVDDAHALSFVAEKPVRASQDRLGVAFVFTGQGAQYAGMGLELLTYPIFAETLRRADGLLAGLGCAWSLLEALGDRQRIHLPEYSQPLTTALQLGLVELLLSFGVTPAAVIGHSSGEIAAAYAVGALSFESACKVAYYRGQVAGEQRAASCLAPGVMMSVNLSESEAADYLGSMADAIHVACVNGPRNVTLSGPEKDMDRVKARLDREAIFARKINTGVAYHSPAMQRVASRYLSLLGSLKPGNVPGGVSFVSSVSGRVEAPTLLSSPQYWVDNLVSPVRFTSAVEKLTQNTTLKVGVDGICLVVEIGPGAALRRPVMETLRHVDATTVPYRAVLDRSKPPLVTVLQLLGTLFCAGYPVSVATGNRHLETGSVPEPLVDCPQYPFDHSRRFWAESRLSRGFRLRAATLGHVLGKPSSDWNELRPIFRNWLSVEAMPWLGDHVISGNVLCPGTGMVVMAIEAVKHLAARGSAISGLVLREAHFLVPIPVADEAQGATETSLCLRPLDNPQNKVAGLYEAMLYMFDKDRCVECFRAQVQVQYESAKSQVDDGLEQQLEQKRIVDLYRRAADECTTDIESEVYYAFLRRHGFWYGPAFKLLQDVCWDGINKSTARIDTSSVAQAGDSPVHPAVLDAALHLLLVQTSKAMSAPLPTLVPQQLRKAWISPLVWPRYVRLASIVKVNTHRLVEGSIYVVAEDYSPLYALERVVIVPVSLATDGAEDNGETKLLYGIDWKPQLSRLSPKQLQKHCNAEISPIPQEDMNIAKLDSAMTCVARHALHVLSDSQLEIPSLPDHLRRFTASLKHYYGPPEASSDEEIRALLSECEAANPDWALFTAVGRDLVSILRGNTDTLELLFASRNAERLYTSFFHQVCDARFLTFLDLLSHEKPGARIIEVGAGTGGMTQVVLDSLAQFEARTGAARFAEYTYTDVSPVFFDDAHTRFAPFADRLVFQRLDLDLDLSGQGFELGVYDLVVAGSVLHVTSDLAATLARVRSLLRPGGHLLLFELTTPGRAWASVAFGSLPGWWTATEEWRRHSPLVTEERWHSLLKEAAFSGIDLSLRHESSCALMMTTAVRPAQVLPGMRRWPGLVFLVDSGRDFQQQLAMGLSKQYGGQVAQLCQVHDTTWADDDIVVSLIEVGIAYLSFLDEHDFETVKVLVRKARHLLWVMAPSQQDDVLSPQLSIARGFLRVIRSEEPTKHVVTLAFESSGEETSAYAEYLGHVLESCFLGQPASAELDFVVCNGSLGIGRLVSAIELDQDRRSRTKSGLRSEAWRPGPAVALTFGTPGMLDTLRFVHDKRHGDALGPREVEIEAKAWPVSFRDLLIALGRFTGEEPGVECAGVVTRAGPLTGFESGDRVCMIKLGCMRTYPRAPAETVFKIPDSVSFPEAVAALLPGMTAYHALINVARLRRGEKILIHSAAGSTGQMAIWIARQAGADIFATVGFNDKKQLLMDEFGIPADHIFYSRNTSFAQGVMRVTEGYGVDVVLNSLSGDELAASWECVAPYGRFLELGKMDINANTLLPMQGFAKNVSFSAIDMQHIAQTNLCLTAKLVRAVVRLIDSGQAACPTPVREFSVTDAEKAFRYMQSGKNTGRIVITASPDDVVAKFIVKPSTWQFDPNASYLVAGGFGGLGRAIIRWMADKGAKVLIVPSRSGPSSPEAADVVSELQDRGIHVVTLPCDVSDSSELEALVQDCAALPPIRGCINSAMVLADGVFEGMTHEQWTQTLRSKVATSRNLHRLLPRNMDFFILLSSLAGIYGSMGQANYAAGCTFQDELARYRTSIGWGKTSVSLDLGWMRDVGIVAENSQFYKGKFERARGLNPVDAADLLALLDHYCDPALPAAVQVDDSQLLVGAVTPVDMRADQLPPAPFEVLPMFKAFAVAAAAGRKTRGTQAQQPQDDMELAWLFRQAVGDTQRAAVVVAALVARLARILSTCPDDVDVRKPLSEYGVDSLMAIELRNWIRRDFDAVVAVFDIMGSNISIASIGQLVVERSGIGDKGSWGEVDR</sequence>
<dbReference type="Gene3D" id="3.40.50.720">
    <property type="entry name" value="NAD(P)-binding Rossmann-like Domain"/>
    <property type="match status" value="1"/>
</dbReference>
<dbReference type="SUPFAM" id="SSF53901">
    <property type="entry name" value="Thiolase-like"/>
    <property type="match status" value="1"/>
</dbReference>
<dbReference type="Pfam" id="PF08242">
    <property type="entry name" value="Methyltransf_12"/>
    <property type="match status" value="1"/>
</dbReference>
<dbReference type="SMART" id="SM00823">
    <property type="entry name" value="PKS_PP"/>
    <property type="match status" value="1"/>
</dbReference>
<keyword evidence="6" id="KW-0560">Oxidoreductase</keyword>
<feature type="domain" description="Ketosynthase family 3 (KS3)" evidence="11">
    <location>
        <begin position="3"/>
        <end position="428"/>
    </location>
</feature>
<dbReference type="InterPro" id="IPR016039">
    <property type="entry name" value="Thiolase-like"/>
</dbReference>
<evidence type="ECO:0000256" key="3">
    <source>
        <dbReference type="ARBA" id="ARBA00022553"/>
    </source>
</evidence>
<dbReference type="SMART" id="SM00826">
    <property type="entry name" value="PKS_DH"/>
    <property type="match status" value="1"/>
</dbReference>
<feature type="domain" description="PKS/mFAS DH" evidence="12">
    <location>
        <begin position="929"/>
        <end position="1237"/>
    </location>
</feature>
<dbReference type="GO" id="GO:1901336">
    <property type="term" value="P:lactone biosynthetic process"/>
    <property type="evidence" value="ECO:0007669"/>
    <property type="project" value="UniProtKB-ARBA"/>
</dbReference>
<dbReference type="InterPro" id="IPR016036">
    <property type="entry name" value="Malonyl_transacylase_ACP-bd"/>
</dbReference>
<comment type="pathway">
    <text evidence="1">Secondary metabolite biosynthesis.</text>
</comment>
<keyword evidence="2" id="KW-0596">Phosphopantetheine</keyword>
<reference evidence="13 14" key="1">
    <citation type="journal article" date="2014" name="Genome Biol. Evol.">
        <title>Comparative genomics and transcriptomics analyses reveal divergent lifestyle features of nematode endoparasitic fungus Hirsutella minnesotensis.</title>
        <authorList>
            <person name="Lai Y."/>
            <person name="Liu K."/>
            <person name="Zhang X."/>
            <person name="Zhang X."/>
            <person name="Li K."/>
            <person name="Wang N."/>
            <person name="Shu C."/>
            <person name="Wu Y."/>
            <person name="Wang C."/>
            <person name="Bushley K.E."/>
            <person name="Xiang M."/>
            <person name="Liu X."/>
        </authorList>
    </citation>
    <scope>NUCLEOTIDE SEQUENCE [LARGE SCALE GENOMIC DNA]</scope>
    <source>
        <strain evidence="13 14">3608</strain>
    </source>
</reference>
<dbReference type="InterPro" id="IPR032821">
    <property type="entry name" value="PKS_assoc"/>
</dbReference>
<dbReference type="Gene3D" id="3.40.50.150">
    <property type="entry name" value="Vaccinia Virus protein VP39"/>
    <property type="match status" value="1"/>
</dbReference>
<dbReference type="InterPro" id="IPR013217">
    <property type="entry name" value="Methyltransf_12"/>
</dbReference>
<dbReference type="InterPro" id="IPR020806">
    <property type="entry name" value="PKS_PP-bd"/>
</dbReference>
<keyword evidence="5" id="KW-0521">NADP</keyword>
<keyword evidence="4" id="KW-0808">Transferase</keyword>
<organism evidence="13 14">
    <name type="scientific">Hirsutella minnesotensis 3608</name>
    <dbReference type="NCBI Taxonomy" id="1043627"/>
    <lineage>
        <taxon>Eukaryota</taxon>
        <taxon>Fungi</taxon>
        <taxon>Dikarya</taxon>
        <taxon>Ascomycota</taxon>
        <taxon>Pezizomycotina</taxon>
        <taxon>Sordariomycetes</taxon>
        <taxon>Hypocreomycetidae</taxon>
        <taxon>Hypocreales</taxon>
        <taxon>Ophiocordycipitaceae</taxon>
        <taxon>Hirsutella</taxon>
    </lineage>
</organism>
<dbReference type="CDD" id="cd00833">
    <property type="entry name" value="PKS"/>
    <property type="match status" value="1"/>
</dbReference>
<dbReference type="Pfam" id="PF16197">
    <property type="entry name" value="KAsynt_C_assoc"/>
    <property type="match status" value="1"/>
</dbReference>
<evidence type="ECO:0000313" key="13">
    <source>
        <dbReference type="EMBL" id="KJZ70791.1"/>
    </source>
</evidence>
<dbReference type="InterPro" id="IPR014031">
    <property type="entry name" value="Ketoacyl_synth_C"/>
</dbReference>
<keyword evidence="8" id="KW-0012">Acyltransferase</keyword>
<dbReference type="Pfam" id="PF00109">
    <property type="entry name" value="ketoacyl-synt"/>
    <property type="match status" value="1"/>
</dbReference>
<dbReference type="InterPro" id="IPR009081">
    <property type="entry name" value="PP-bd_ACP"/>
</dbReference>
<dbReference type="Pfam" id="PF00698">
    <property type="entry name" value="Acyl_transf_1"/>
    <property type="match status" value="1"/>
</dbReference>
<dbReference type="PANTHER" id="PTHR43775:SF29">
    <property type="entry name" value="ASPERFURANONE POLYKETIDE SYNTHASE AFOG-RELATED"/>
    <property type="match status" value="1"/>
</dbReference>
<dbReference type="InterPro" id="IPR014030">
    <property type="entry name" value="Ketoacyl_synth_N"/>
</dbReference>
<evidence type="ECO:0000256" key="7">
    <source>
        <dbReference type="ARBA" id="ARBA00023268"/>
    </source>
</evidence>
<dbReference type="Pfam" id="PF21089">
    <property type="entry name" value="PKS_DH_N"/>
    <property type="match status" value="1"/>
</dbReference>
<dbReference type="SMART" id="SM00825">
    <property type="entry name" value="PKS_KS"/>
    <property type="match status" value="1"/>
</dbReference>
<dbReference type="InterPro" id="IPR049551">
    <property type="entry name" value="PKS_DH_C"/>
</dbReference>
<evidence type="ECO:0000259" key="11">
    <source>
        <dbReference type="PROSITE" id="PS52004"/>
    </source>
</evidence>
<dbReference type="InterPro" id="IPR020841">
    <property type="entry name" value="PKS_Beta-ketoAc_synthase_dom"/>
</dbReference>
<keyword evidence="7" id="KW-0511">Multifunctional enzyme</keyword>
<dbReference type="CDD" id="cd02440">
    <property type="entry name" value="AdoMet_MTases"/>
    <property type="match status" value="1"/>
</dbReference>
<dbReference type="GO" id="GO:0006633">
    <property type="term" value="P:fatty acid biosynthetic process"/>
    <property type="evidence" value="ECO:0007669"/>
    <property type="project" value="TreeGrafter"/>
</dbReference>
<dbReference type="InterPro" id="IPR006162">
    <property type="entry name" value="Ppantetheine_attach_site"/>
</dbReference>
<name>A0A0F7ZGF3_9HYPO</name>
<dbReference type="Pfam" id="PF02801">
    <property type="entry name" value="Ketoacyl-synt_C"/>
    <property type="match status" value="1"/>
</dbReference>
<dbReference type="InterPro" id="IPR014043">
    <property type="entry name" value="Acyl_transferase_dom"/>
</dbReference>
<dbReference type="InterPro" id="IPR049552">
    <property type="entry name" value="PKS_DH_N"/>
</dbReference>
<dbReference type="SUPFAM" id="SSF47336">
    <property type="entry name" value="ACP-like"/>
    <property type="match status" value="1"/>
</dbReference>
<dbReference type="Gene3D" id="1.10.1200.10">
    <property type="entry name" value="ACP-like"/>
    <property type="match status" value="1"/>
</dbReference>
<dbReference type="GO" id="GO:0004312">
    <property type="term" value="F:fatty acid synthase activity"/>
    <property type="evidence" value="ECO:0007669"/>
    <property type="project" value="TreeGrafter"/>
</dbReference>
<evidence type="ECO:0000259" key="12">
    <source>
        <dbReference type="PROSITE" id="PS52019"/>
    </source>
</evidence>
<dbReference type="InterPro" id="IPR013968">
    <property type="entry name" value="PKS_KR"/>
</dbReference>
<evidence type="ECO:0000256" key="5">
    <source>
        <dbReference type="ARBA" id="ARBA00022857"/>
    </source>
</evidence>
<dbReference type="InterPro" id="IPR057326">
    <property type="entry name" value="KR_dom"/>
</dbReference>
<dbReference type="Gene3D" id="3.40.366.10">
    <property type="entry name" value="Malonyl-Coenzyme A Acyl Carrier Protein, domain 2"/>
    <property type="match status" value="1"/>
</dbReference>
<dbReference type="Gene3D" id="3.40.47.10">
    <property type="match status" value="1"/>
</dbReference>
<dbReference type="InterPro" id="IPR020807">
    <property type="entry name" value="PKS_DH"/>
</dbReference>
<dbReference type="InterPro" id="IPR036291">
    <property type="entry name" value="NAD(P)-bd_dom_sf"/>
</dbReference>
<evidence type="ECO:0000256" key="2">
    <source>
        <dbReference type="ARBA" id="ARBA00022450"/>
    </source>
</evidence>
<dbReference type="GO" id="GO:0016491">
    <property type="term" value="F:oxidoreductase activity"/>
    <property type="evidence" value="ECO:0007669"/>
    <property type="project" value="UniProtKB-KW"/>
</dbReference>
<dbReference type="SUPFAM" id="SSF51735">
    <property type="entry name" value="NAD(P)-binding Rossmann-fold domains"/>
    <property type="match status" value="2"/>
</dbReference>
<dbReference type="InterPro" id="IPR049900">
    <property type="entry name" value="PKS_mFAS_DH"/>
</dbReference>
<dbReference type="FunFam" id="3.40.50.720:FF:000209">
    <property type="entry name" value="Polyketide synthase Pks12"/>
    <property type="match status" value="1"/>
</dbReference>
<feature type="active site" description="Proton donor; for dehydratase activity" evidence="9">
    <location>
        <position position="1152"/>
    </location>
</feature>
<dbReference type="EMBL" id="KQ030606">
    <property type="protein sequence ID" value="KJZ70791.1"/>
    <property type="molecule type" value="Genomic_DNA"/>
</dbReference>
<feature type="region of interest" description="N-terminal hotdog fold" evidence="9">
    <location>
        <begin position="929"/>
        <end position="1072"/>
    </location>
</feature>
<dbReference type="SUPFAM" id="SSF50129">
    <property type="entry name" value="GroES-like"/>
    <property type="match status" value="1"/>
</dbReference>
<gene>
    <name evidence="13" type="ORF">HIM_09804</name>
</gene>
<dbReference type="InterPro" id="IPR050091">
    <property type="entry name" value="PKS_NRPS_Biosynth_Enz"/>
</dbReference>
<dbReference type="GO" id="GO:0031177">
    <property type="term" value="F:phosphopantetheine binding"/>
    <property type="evidence" value="ECO:0007669"/>
    <property type="project" value="InterPro"/>
</dbReference>
<dbReference type="Pfam" id="PF13602">
    <property type="entry name" value="ADH_zinc_N_2"/>
    <property type="match status" value="1"/>
</dbReference>
<dbReference type="Pfam" id="PF14765">
    <property type="entry name" value="PS-DH"/>
    <property type="match status" value="1"/>
</dbReference>
<dbReference type="CDD" id="cd05195">
    <property type="entry name" value="enoyl_red"/>
    <property type="match status" value="1"/>
</dbReference>
<dbReference type="PROSITE" id="PS52019">
    <property type="entry name" value="PKS_MFAS_DH"/>
    <property type="match status" value="1"/>
</dbReference>
<dbReference type="InterPro" id="IPR016035">
    <property type="entry name" value="Acyl_Trfase/lysoPLipase"/>
</dbReference>
<protein>
    <submittedName>
        <fullName evidence="13">Uncharacterized protein</fullName>
    </submittedName>
</protein>
<dbReference type="OrthoDB" id="329835at2759"/>
<evidence type="ECO:0000256" key="1">
    <source>
        <dbReference type="ARBA" id="ARBA00005179"/>
    </source>
</evidence>
<evidence type="ECO:0000256" key="4">
    <source>
        <dbReference type="ARBA" id="ARBA00022679"/>
    </source>
</evidence>
<keyword evidence="3" id="KW-0597">Phosphoprotein</keyword>
<dbReference type="GO" id="GO:0044550">
    <property type="term" value="P:secondary metabolite biosynthetic process"/>
    <property type="evidence" value="ECO:0007669"/>
    <property type="project" value="TreeGrafter"/>
</dbReference>
<dbReference type="InterPro" id="IPR020843">
    <property type="entry name" value="ER"/>
</dbReference>
<keyword evidence="14" id="KW-1185">Reference proteome</keyword>
<dbReference type="PANTHER" id="PTHR43775">
    <property type="entry name" value="FATTY ACID SYNTHASE"/>
    <property type="match status" value="1"/>
</dbReference>
<dbReference type="SUPFAM" id="SSF55048">
    <property type="entry name" value="Probable ACP-binding domain of malonyl-CoA ACP transacylase"/>
    <property type="match status" value="1"/>
</dbReference>
<dbReference type="InterPro" id="IPR001227">
    <property type="entry name" value="Ac_transferase_dom_sf"/>
</dbReference>
<dbReference type="InterPro" id="IPR036736">
    <property type="entry name" value="ACP-like_sf"/>
</dbReference>
<dbReference type="PROSITE" id="PS52004">
    <property type="entry name" value="KS3_2"/>
    <property type="match status" value="1"/>
</dbReference>
<accession>A0A0F7ZGF3</accession>
<feature type="domain" description="Carrier" evidence="10">
    <location>
        <begin position="2438"/>
        <end position="2516"/>
    </location>
</feature>
<dbReference type="InterPro" id="IPR011032">
    <property type="entry name" value="GroES-like_sf"/>
</dbReference>
<dbReference type="Proteomes" id="UP000054481">
    <property type="component" value="Unassembled WGS sequence"/>
</dbReference>
<dbReference type="SUPFAM" id="SSF52151">
    <property type="entry name" value="FabD/lysophospholipase-like"/>
    <property type="match status" value="1"/>
</dbReference>
<dbReference type="Pfam" id="PF23297">
    <property type="entry name" value="ACP_SdgA_C"/>
    <property type="match status" value="1"/>
</dbReference>
<proteinExistence type="predicted"/>
<dbReference type="PROSITE" id="PS50075">
    <property type="entry name" value="CARRIER"/>
    <property type="match status" value="1"/>
</dbReference>
<dbReference type="InterPro" id="IPR029063">
    <property type="entry name" value="SAM-dependent_MTases_sf"/>
</dbReference>
<feature type="active site" description="Proton acceptor; for dehydratase activity" evidence="9">
    <location>
        <position position="961"/>
    </location>
</feature>
<dbReference type="SUPFAM" id="SSF53335">
    <property type="entry name" value="S-adenosyl-L-methionine-dependent methyltransferases"/>
    <property type="match status" value="1"/>
</dbReference>